<evidence type="ECO:0000313" key="2">
    <source>
        <dbReference type="Proteomes" id="UP000266723"/>
    </source>
</evidence>
<accession>A0ABQ7CMJ5</accession>
<gene>
    <name evidence="1" type="ORF">DY000_02006917</name>
</gene>
<comment type="caution">
    <text evidence="1">The sequence shown here is derived from an EMBL/GenBank/DDBJ whole genome shotgun (WGS) entry which is preliminary data.</text>
</comment>
<proteinExistence type="predicted"/>
<dbReference type="Proteomes" id="UP000266723">
    <property type="component" value="Unassembled WGS sequence"/>
</dbReference>
<sequence length="218" mass="24050">MALLESKSFQGVLRVIIPLGMVGTTDVSRLVSFSGEAVAKLIMGVPWRFRWVNFLVSKEALHHSRIWGNVVRLSVSAIYDEHQKAKTRKMRPFYTPLPRLARAASSVNGLSSTSSTGSFWILGLPQTWRSRKDLRSSGNPEVTARTCKITFEPGGSRLLELWILEPGGRFCNPEGLYSAFLGKTTSGTCSDLALCRSEAGHYRVSMLHSASAGSHYQT</sequence>
<dbReference type="EMBL" id="QGKV02000832">
    <property type="protein sequence ID" value="KAF3552603.1"/>
    <property type="molecule type" value="Genomic_DNA"/>
</dbReference>
<evidence type="ECO:0008006" key="3">
    <source>
        <dbReference type="Google" id="ProtNLM"/>
    </source>
</evidence>
<keyword evidence="2" id="KW-1185">Reference proteome</keyword>
<reference evidence="1 2" key="1">
    <citation type="journal article" date="2020" name="BMC Genomics">
        <title>Intraspecific diversification of the crop wild relative Brassica cretica Lam. using demographic model selection.</title>
        <authorList>
            <person name="Kioukis A."/>
            <person name="Michalopoulou V.A."/>
            <person name="Briers L."/>
            <person name="Pirintsos S."/>
            <person name="Studholme D.J."/>
            <person name="Pavlidis P."/>
            <person name="Sarris P.F."/>
        </authorList>
    </citation>
    <scope>NUCLEOTIDE SEQUENCE [LARGE SCALE GENOMIC DNA]</scope>
    <source>
        <strain evidence="2">cv. PFS-1207/04</strain>
    </source>
</reference>
<evidence type="ECO:0000313" key="1">
    <source>
        <dbReference type="EMBL" id="KAF3552603.1"/>
    </source>
</evidence>
<protein>
    <recommendedName>
        <fullName evidence="3">DUF4283 domain-containing protein</fullName>
    </recommendedName>
</protein>
<name>A0ABQ7CMJ5_BRACR</name>
<organism evidence="1 2">
    <name type="scientific">Brassica cretica</name>
    <name type="common">Mustard</name>
    <dbReference type="NCBI Taxonomy" id="69181"/>
    <lineage>
        <taxon>Eukaryota</taxon>
        <taxon>Viridiplantae</taxon>
        <taxon>Streptophyta</taxon>
        <taxon>Embryophyta</taxon>
        <taxon>Tracheophyta</taxon>
        <taxon>Spermatophyta</taxon>
        <taxon>Magnoliopsida</taxon>
        <taxon>eudicotyledons</taxon>
        <taxon>Gunneridae</taxon>
        <taxon>Pentapetalae</taxon>
        <taxon>rosids</taxon>
        <taxon>malvids</taxon>
        <taxon>Brassicales</taxon>
        <taxon>Brassicaceae</taxon>
        <taxon>Brassiceae</taxon>
        <taxon>Brassica</taxon>
    </lineage>
</organism>